<dbReference type="RefSeq" id="WP_278247393.1">
    <property type="nucleotide sequence ID" value="NZ_FOZG01000001.1"/>
</dbReference>
<dbReference type="GO" id="GO:0043022">
    <property type="term" value="F:ribosome binding"/>
    <property type="evidence" value="ECO:0007669"/>
    <property type="project" value="InterPro"/>
</dbReference>
<dbReference type="EMBL" id="FOZG01000001">
    <property type="protein sequence ID" value="SFR83976.1"/>
    <property type="molecule type" value="Genomic_DNA"/>
</dbReference>
<dbReference type="GO" id="GO:0042274">
    <property type="term" value="P:ribosomal small subunit biogenesis"/>
    <property type="evidence" value="ECO:0007669"/>
    <property type="project" value="UniProtKB-UniRule"/>
</dbReference>
<dbReference type="STRING" id="1166337.SAMN05192580_1076"/>
<dbReference type="HAMAP" id="MF_00014">
    <property type="entry name" value="Ribosome_mat_RimM"/>
    <property type="match status" value="1"/>
</dbReference>
<dbReference type="InterPro" id="IPR056792">
    <property type="entry name" value="PRC_RimM"/>
</dbReference>
<feature type="domain" description="Ribosome maturation factor RimM PRC barrel" evidence="7">
    <location>
        <begin position="109"/>
        <end position="161"/>
    </location>
</feature>
<dbReference type="GO" id="GO:0005840">
    <property type="term" value="C:ribosome"/>
    <property type="evidence" value="ECO:0007669"/>
    <property type="project" value="InterPro"/>
</dbReference>
<comment type="domain">
    <text evidence="5">The PRC barrel domain binds ribosomal protein uS19.</text>
</comment>
<organism evidence="8 9">
    <name type="scientific">Sphingomonas jatrophae</name>
    <dbReference type="NCBI Taxonomy" id="1166337"/>
    <lineage>
        <taxon>Bacteria</taxon>
        <taxon>Pseudomonadati</taxon>
        <taxon>Pseudomonadota</taxon>
        <taxon>Alphaproteobacteria</taxon>
        <taxon>Sphingomonadales</taxon>
        <taxon>Sphingomonadaceae</taxon>
        <taxon>Sphingomonas</taxon>
    </lineage>
</organism>
<keyword evidence="3 5" id="KW-0698">rRNA processing</keyword>
<evidence type="ECO:0000256" key="4">
    <source>
        <dbReference type="ARBA" id="ARBA00023186"/>
    </source>
</evidence>
<evidence type="ECO:0000256" key="5">
    <source>
        <dbReference type="HAMAP-Rule" id="MF_00014"/>
    </source>
</evidence>
<evidence type="ECO:0000313" key="8">
    <source>
        <dbReference type="EMBL" id="SFR83976.1"/>
    </source>
</evidence>
<name>A0A1I6JYD8_9SPHN</name>
<dbReference type="SUPFAM" id="SSF50346">
    <property type="entry name" value="PRC-barrel domain"/>
    <property type="match status" value="1"/>
</dbReference>
<dbReference type="InterPro" id="IPR011961">
    <property type="entry name" value="RimM"/>
</dbReference>
<dbReference type="Pfam" id="PF24986">
    <property type="entry name" value="PRC_RimM"/>
    <property type="match status" value="1"/>
</dbReference>
<dbReference type="InterPro" id="IPR002676">
    <property type="entry name" value="RimM_N"/>
</dbReference>
<proteinExistence type="inferred from homology"/>
<dbReference type="InterPro" id="IPR036976">
    <property type="entry name" value="RimM_N_sf"/>
</dbReference>
<gene>
    <name evidence="5" type="primary">rimM</name>
    <name evidence="8" type="ORF">SAMN05192580_1076</name>
</gene>
<evidence type="ECO:0000256" key="1">
    <source>
        <dbReference type="ARBA" id="ARBA00022490"/>
    </source>
</evidence>
<dbReference type="PANTHER" id="PTHR33692">
    <property type="entry name" value="RIBOSOME MATURATION FACTOR RIMM"/>
    <property type="match status" value="1"/>
</dbReference>
<dbReference type="Pfam" id="PF01782">
    <property type="entry name" value="RimM"/>
    <property type="match status" value="1"/>
</dbReference>
<comment type="function">
    <text evidence="5">An accessory protein needed during the final step in the assembly of 30S ribosomal subunit, possibly for assembly of the head region. Essential for efficient processing of 16S rRNA. May be needed both before and after RbfA during the maturation of 16S rRNA. It has affinity for free ribosomal 30S subunits but not for 70S ribosomes.</text>
</comment>
<evidence type="ECO:0000256" key="2">
    <source>
        <dbReference type="ARBA" id="ARBA00022517"/>
    </source>
</evidence>
<keyword evidence="9" id="KW-1185">Reference proteome</keyword>
<keyword evidence="1 5" id="KW-0963">Cytoplasm</keyword>
<dbReference type="InterPro" id="IPR009000">
    <property type="entry name" value="Transl_B-barrel_sf"/>
</dbReference>
<comment type="subunit">
    <text evidence="5">Binds ribosomal protein uS19.</text>
</comment>
<comment type="similarity">
    <text evidence="5">Belongs to the RimM family.</text>
</comment>
<evidence type="ECO:0000313" key="9">
    <source>
        <dbReference type="Proteomes" id="UP000198824"/>
    </source>
</evidence>
<dbReference type="Proteomes" id="UP000198824">
    <property type="component" value="Unassembled WGS sequence"/>
</dbReference>
<keyword evidence="2 5" id="KW-0690">Ribosome biogenesis</keyword>
<dbReference type="AlphaFoldDB" id="A0A1I6JYD8"/>
<evidence type="ECO:0000259" key="6">
    <source>
        <dbReference type="Pfam" id="PF01782"/>
    </source>
</evidence>
<dbReference type="Gene3D" id="2.40.30.60">
    <property type="entry name" value="RimM"/>
    <property type="match status" value="1"/>
</dbReference>
<feature type="domain" description="RimM N-terminal" evidence="6">
    <location>
        <begin position="25"/>
        <end position="96"/>
    </location>
</feature>
<evidence type="ECO:0000256" key="3">
    <source>
        <dbReference type="ARBA" id="ARBA00022552"/>
    </source>
</evidence>
<reference evidence="8 9" key="1">
    <citation type="submission" date="2016-10" db="EMBL/GenBank/DDBJ databases">
        <authorList>
            <person name="de Groot N.N."/>
        </authorList>
    </citation>
    <scope>NUCLEOTIDE SEQUENCE [LARGE SCALE GENOMIC DNA]</scope>
    <source>
        <strain evidence="8 9">S5-249</strain>
    </source>
</reference>
<dbReference type="PANTHER" id="PTHR33692:SF1">
    <property type="entry name" value="RIBOSOME MATURATION FACTOR RIMM"/>
    <property type="match status" value="1"/>
</dbReference>
<dbReference type="InterPro" id="IPR011033">
    <property type="entry name" value="PRC_barrel-like_sf"/>
</dbReference>
<evidence type="ECO:0000259" key="7">
    <source>
        <dbReference type="Pfam" id="PF24986"/>
    </source>
</evidence>
<dbReference type="GO" id="GO:0006364">
    <property type="term" value="P:rRNA processing"/>
    <property type="evidence" value="ECO:0007669"/>
    <property type="project" value="UniProtKB-UniRule"/>
</dbReference>
<accession>A0A1I6JYD8</accession>
<protein>
    <recommendedName>
        <fullName evidence="5">Ribosome maturation factor RimM</fullName>
    </recommendedName>
</protein>
<keyword evidence="4 5" id="KW-0143">Chaperone</keyword>
<comment type="subcellular location">
    <subcellularLocation>
        <location evidence="5">Cytoplasm</location>
    </subcellularLocation>
</comment>
<dbReference type="GO" id="GO:0005737">
    <property type="term" value="C:cytoplasm"/>
    <property type="evidence" value="ECO:0007669"/>
    <property type="project" value="UniProtKB-SubCell"/>
</dbReference>
<sequence>MPPAPPGADAPAPPPRAPADGEVVLAVVTGAHGIGGEVKLKVFAEDLSAYAAFNGGTLTLKAVRPVNGGAVARFAEVRDRTAAEALRGTSLTVPRDMLPPLAEGEYYHADLIGRPAVSDAGEALGRVVAVEDFGAGDIVEIERADGGLFMVPVAKAVTIEAERVVVDAAFVP</sequence>
<dbReference type="NCBIfam" id="TIGR02273">
    <property type="entry name" value="16S_RimM"/>
    <property type="match status" value="1"/>
</dbReference>
<dbReference type="SUPFAM" id="SSF50447">
    <property type="entry name" value="Translation proteins"/>
    <property type="match status" value="1"/>
</dbReference>
<dbReference type="Gene3D" id="2.30.30.240">
    <property type="entry name" value="PRC-barrel domain"/>
    <property type="match status" value="1"/>
</dbReference>